<comment type="similarity">
    <text evidence="2">Belongs to the membrane fusion protein (MFP) (TC 8.A.1) family.</text>
</comment>
<dbReference type="Proteomes" id="UP000616785">
    <property type="component" value="Unassembled WGS sequence"/>
</dbReference>
<reference evidence="8" key="1">
    <citation type="submission" date="2020-11" db="EMBL/GenBank/DDBJ databases">
        <title>Enhanced detection system for hospital associated transmission using whole genome sequencing surveillance.</title>
        <authorList>
            <person name="Harrison L.H."/>
            <person name="Van Tyne D."/>
            <person name="Marsh J.W."/>
            <person name="Griffith M.P."/>
            <person name="Snyder D.J."/>
            <person name="Cooper V.S."/>
            <person name="Mustapha M."/>
        </authorList>
    </citation>
    <scope>NUCLEOTIDE SEQUENCE</scope>
    <source>
        <strain evidence="8">STEN00092</strain>
    </source>
</reference>
<feature type="signal peptide" evidence="3">
    <location>
        <begin position="1"/>
        <end position="26"/>
    </location>
</feature>
<dbReference type="GO" id="GO:0046677">
    <property type="term" value="P:response to antibiotic"/>
    <property type="evidence" value="ECO:0007669"/>
    <property type="project" value="TreeGrafter"/>
</dbReference>
<evidence type="ECO:0000259" key="5">
    <source>
        <dbReference type="Pfam" id="PF25917"/>
    </source>
</evidence>
<evidence type="ECO:0000256" key="3">
    <source>
        <dbReference type="SAM" id="SignalP"/>
    </source>
</evidence>
<evidence type="ECO:0000256" key="1">
    <source>
        <dbReference type="ARBA" id="ARBA00004519"/>
    </source>
</evidence>
<evidence type="ECO:0000259" key="6">
    <source>
        <dbReference type="Pfam" id="PF25944"/>
    </source>
</evidence>
<dbReference type="Pfam" id="PF25944">
    <property type="entry name" value="Beta-barrel_RND"/>
    <property type="match status" value="1"/>
</dbReference>
<dbReference type="EMBL" id="JADUNO010000017">
    <property type="protein sequence ID" value="MBH1639277.1"/>
    <property type="molecule type" value="Genomic_DNA"/>
</dbReference>
<comment type="subcellular location">
    <subcellularLocation>
        <location evidence="1">Cell inner membrane</location>
        <topology evidence="1">Lipid-anchor</topology>
    </subcellularLocation>
</comment>
<accession>A0AA41CCB6</accession>
<keyword evidence="3" id="KW-0732">Signal</keyword>
<dbReference type="SUPFAM" id="SSF111369">
    <property type="entry name" value="HlyD-like secretion proteins"/>
    <property type="match status" value="1"/>
</dbReference>
<dbReference type="GO" id="GO:0005886">
    <property type="term" value="C:plasma membrane"/>
    <property type="evidence" value="ECO:0007669"/>
    <property type="project" value="UniProtKB-SubCell"/>
</dbReference>
<dbReference type="GO" id="GO:0022857">
    <property type="term" value="F:transmembrane transporter activity"/>
    <property type="evidence" value="ECO:0007669"/>
    <property type="project" value="InterPro"/>
</dbReference>
<dbReference type="Pfam" id="PF25876">
    <property type="entry name" value="HH_MFP_RND"/>
    <property type="match status" value="1"/>
</dbReference>
<gene>
    <name evidence="8" type="ORF">I5U57_07470</name>
</gene>
<dbReference type="Pfam" id="PF25917">
    <property type="entry name" value="BSH_RND"/>
    <property type="match status" value="1"/>
</dbReference>
<dbReference type="AlphaFoldDB" id="A0AA41CCB6"/>
<dbReference type="FunFam" id="2.40.420.20:FF:000001">
    <property type="entry name" value="Efflux RND transporter periplasmic adaptor subunit"/>
    <property type="match status" value="1"/>
</dbReference>
<feature type="domain" description="Multidrug resistance protein MdtA-like beta-barrel" evidence="6">
    <location>
        <begin position="206"/>
        <end position="286"/>
    </location>
</feature>
<feature type="domain" description="Multidrug resistance protein MdtA-like C-terminal permuted SH3" evidence="7">
    <location>
        <begin position="293"/>
        <end position="353"/>
    </location>
</feature>
<dbReference type="PANTHER" id="PTHR30158:SF3">
    <property type="entry name" value="MULTIDRUG EFFLUX PUMP SUBUNIT ACRA-RELATED"/>
    <property type="match status" value="1"/>
</dbReference>
<dbReference type="Gene3D" id="2.40.30.170">
    <property type="match status" value="1"/>
</dbReference>
<dbReference type="InterPro" id="IPR058626">
    <property type="entry name" value="MdtA-like_b-barrel"/>
</dbReference>
<dbReference type="InterPro" id="IPR058627">
    <property type="entry name" value="MdtA-like_C"/>
</dbReference>
<organism evidence="8 9">
    <name type="scientific">Stenotrophomonas maltophilia</name>
    <name type="common">Pseudomonas maltophilia</name>
    <name type="synonym">Xanthomonas maltophilia</name>
    <dbReference type="NCBI Taxonomy" id="40324"/>
    <lineage>
        <taxon>Bacteria</taxon>
        <taxon>Pseudomonadati</taxon>
        <taxon>Pseudomonadota</taxon>
        <taxon>Gammaproteobacteria</taxon>
        <taxon>Lysobacterales</taxon>
        <taxon>Lysobacteraceae</taxon>
        <taxon>Stenotrophomonas</taxon>
        <taxon>Stenotrophomonas maltophilia group</taxon>
    </lineage>
</organism>
<name>A0AA41CCB6_STEMA</name>
<dbReference type="InterPro" id="IPR006143">
    <property type="entry name" value="RND_pump_MFP"/>
</dbReference>
<evidence type="ECO:0000259" key="4">
    <source>
        <dbReference type="Pfam" id="PF25876"/>
    </source>
</evidence>
<dbReference type="InterPro" id="IPR058624">
    <property type="entry name" value="MdtA-like_HH"/>
</dbReference>
<feature type="domain" description="Multidrug resistance protein MdtA-like alpha-helical hairpin" evidence="4">
    <location>
        <begin position="100"/>
        <end position="168"/>
    </location>
</feature>
<dbReference type="Gene3D" id="2.40.420.20">
    <property type="match status" value="1"/>
</dbReference>
<comment type="caution">
    <text evidence="8">The sequence shown here is derived from an EMBL/GenBank/DDBJ whole genome shotgun (WGS) entry which is preliminary data.</text>
</comment>
<proteinExistence type="inferred from homology"/>
<dbReference type="Gene3D" id="2.40.50.100">
    <property type="match status" value="1"/>
</dbReference>
<protein>
    <submittedName>
        <fullName evidence="8">Efflux RND transporter periplasmic adaptor subunit</fullName>
    </submittedName>
</protein>
<dbReference type="NCBIfam" id="TIGR01730">
    <property type="entry name" value="RND_mfp"/>
    <property type="match status" value="1"/>
</dbReference>
<evidence type="ECO:0000259" key="7">
    <source>
        <dbReference type="Pfam" id="PF25967"/>
    </source>
</evidence>
<dbReference type="PROSITE" id="PS51257">
    <property type="entry name" value="PROKAR_LIPOPROTEIN"/>
    <property type="match status" value="1"/>
</dbReference>
<evidence type="ECO:0000256" key="2">
    <source>
        <dbReference type="ARBA" id="ARBA00009477"/>
    </source>
</evidence>
<evidence type="ECO:0000313" key="9">
    <source>
        <dbReference type="Proteomes" id="UP000616785"/>
    </source>
</evidence>
<feature type="domain" description="Multidrug resistance protein MdtA-like barrel-sandwich hybrid" evidence="5">
    <location>
        <begin position="58"/>
        <end position="201"/>
    </location>
</feature>
<dbReference type="Gene3D" id="1.10.287.470">
    <property type="entry name" value="Helix hairpin bin"/>
    <property type="match status" value="1"/>
</dbReference>
<dbReference type="InterPro" id="IPR058625">
    <property type="entry name" value="MdtA-like_BSH"/>
</dbReference>
<dbReference type="PANTHER" id="PTHR30158">
    <property type="entry name" value="ACRA/E-RELATED COMPONENT OF DRUG EFFLUX TRANSPORTER"/>
    <property type="match status" value="1"/>
</dbReference>
<sequence>MRTFRTPATLIAALALAMTACSTPEATPEATPRVSVVTVGPQVVQRDDELPGRVAAVRTAQIRAQVGGIVQRRLFDQGAEVSAGQALFQIDPAAFRADVDSALAALQRSEAALGRSRVQSQRLHALAAAQAVSQQHRDDASAEYEQARAAVNEARAILARRQLDLRYATVSAPIAGRIDQALVTEGALVGVADAEPMAVVQQIDQVYVDVRQPAAQLESLQRSAAGGGELPVTIIGAAGKPLSERGQMLFSGINVDARTGDVILRILVDNPQRQLLPGMYVRARVPRGAPASALTVPQQAVLRSAGGQAYAWVIGGDGKAVIRTLEVDGSVDRQWLVRTGLKAGEKVVVEGQERLQEGVVVDARDWQMPVASASASAGAVQAGSKG</sequence>
<evidence type="ECO:0000313" key="8">
    <source>
        <dbReference type="EMBL" id="MBH1639277.1"/>
    </source>
</evidence>
<dbReference type="Pfam" id="PF25967">
    <property type="entry name" value="RND-MFP_C"/>
    <property type="match status" value="1"/>
</dbReference>
<feature type="chain" id="PRO_5041221658" evidence="3">
    <location>
        <begin position="27"/>
        <end position="386"/>
    </location>
</feature>